<dbReference type="AlphaFoldDB" id="A0A3N4LVD8"/>
<evidence type="ECO:0000256" key="1">
    <source>
        <dbReference type="SAM" id="MobiDB-lite"/>
    </source>
</evidence>
<gene>
    <name evidence="2" type="ORF">L211DRAFT_850966</name>
</gene>
<organism evidence="2 3">
    <name type="scientific">Terfezia boudieri ATCC MYA-4762</name>
    <dbReference type="NCBI Taxonomy" id="1051890"/>
    <lineage>
        <taxon>Eukaryota</taxon>
        <taxon>Fungi</taxon>
        <taxon>Dikarya</taxon>
        <taxon>Ascomycota</taxon>
        <taxon>Pezizomycotina</taxon>
        <taxon>Pezizomycetes</taxon>
        <taxon>Pezizales</taxon>
        <taxon>Pezizaceae</taxon>
        <taxon>Terfezia</taxon>
    </lineage>
</organism>
<name>A0A3N4LVD8_9PEZI</name>
<evidence type="ECO:0000313" key="3">
    <source>
        <dbReference type="Proteomes" id="UP000267821"/>
    </source>
</evidence>
<protein>
    <submittedName>
        <fullName evidence="2">Uncharacterized protein</fullName>
    </submittedName>
</protein>
<dbReference type="InParanoid" id="A0A3N4LVD8"/>
<sequence length="105" mass="12250">MPRLTKKQRACWAATYASQLAHRHRIEVPELADLDDIEEELEDTDIEEGLEGSDREEIWETLDQELIMEEDAFAKLKASVMEDSESVSTIKYHRGSERDKKRKLD</sequence>
<dbReference type="Proteomes" id="UP000267821">
    <property type="component" value="Unassembled WGS sequence"/>
</dbReference>
<dbReference type="OrthoDB" id="5481237at2759"/>
<evidence type="ECO:0000313" key="2">
    <source>
        <dbReference type="EMBL" id="RPB21985.1"/>
    </source>
</evidence>
<accession>A0A3N4LVD8</accession>
<reference evidence="2 3" key="1">
    <citation type="journal article" date="2018" name="Nat. Ecol. Evol.">
        <title>Pezizomycetes genomes reveal the molecular basis of ectomycorrhizal truffle lifestyle.</title>
        <authorList>
            <person name="Murat C."/>
            <person name="Payen T."/>
            <person name="Noel B."/>
            <person name="Kuo A."/>
            <person name="Morin E."/>
            <person name="Chen J."/>
            <person name="Kohler A."/>
            <person name="Krizsan K."/>
            <person name="Balestrini R."/>
            <person name="Da Silva C."/>
            <person name="Montanini B."/>
            <person name="Hainaut M."/>
            <person name="Levati E."/>
            <person name="Barry K.W."/>
            <person name="Belfiori B."/>
            <person name="Cichocki N."/>
            <person name="Clum A."/>
            <person name="Dockter R.B."/>
            <person name="Fauchery L."/>
            <person name="Guy J."/>
            <person name="Iotti M."/>
            <person name="Le Tacon F."/>
            <person name="Lindquist E.A."/>
            <person name="Lipzen A."/>
            <person name="Malagnac F."/>
            <person name="Mello A."/>
            <person name="Molinier V."/>
            <person name="Miyauchi S."/>
            <person name="Poulain J."/>
            <person name="Riccioni C."/>
            <person name="Rubini A."/>
            <person name="Sitrit Y."/>
            <person name="Splivallo R."/>
            <person name="Traeger S."/>
            <person name="Wang M."/>
            <person name="Zifcakova L."/>
            <person name="Wipf D."/>
            <person name="Zambonelli A."/>
            <person name="Paolocci F."/>
            <person name="Nowrousian M."/>
            <person name="Ottonello S."/>
            <person name="Baldrian P."/>
            <person name="Spatafora J.W."/>
            <person name="Henrissat B."/>
            <person name="Nagy L.G."/>
            <person name="Aury J.M."/>
            <person name="Wincker P."/>
            <person name="Grigoriev I.V."/>
            <person name="Bonfante P."/>
            <person name="Martin F.M."/>
        </authorList>
    </citation>
    <scope>NUCLEOTIDE SEQUENCE [LARGE SCALE GENOMIC DNA]</scope>
    <source>
        <strain evidence="2 3">ATCC MYA-4762</strain>
    </source>
</reference>
<feature type="region of interest" description="Disordered" evidence="1">
    <location>
        <begin position="82"/>
        <end position="105"/>
    </location>
</feature>
<dbReference type="EMBL" id="ML121555">
    <property type="protein sequence ID" value="RPB21985.1"/>
    <property type="molecule type" value="Genomic_DNA"/>
</dbReference>
<proteinExistence type="predicted"/>
<keyword evidence="3" id="KW-1185">Reference proteome</keyword>